<evidence type="ECO:0000259" key="5">
    <source>
        <dbReference type="Pfam" id="PF04542"/>
    </source>
</evidence>
<reference evidence="21 22" key="4">
    <citation type="journal article" date="2019" name="Nat. Med.">
        <title>A library of human gut bacterial isolates paired with longitudinal multiomics data enables mechanistic microbiome research.</title>
        <authorList>
            <person name="Poyet M."/>
            <person name="Groussin M."/>
            <person name="Gibbons S.M."/>
            <person name="Avila-Pacheco J."/>
            <person name="Jiang X."/>
            <person name="Kearney S.M."/>
            <person name="Perrotta A.R."/>
            <person name="Berdy B."/>
            <person name="Zhao S."/>
            <person name="Lieberman T.D."/>
            <person name="Swanson P.K."/>
            <person name="Smith M."/>
            <person name="Roesemann S."/>
            <person name="Alexander J.E."/>
            <person name="Rich S.A."/>
            <person name="Livny J."/>
            <person name="Vlamakis H."/>
            <person name="Clish C."/>
            <person name="Bullock K."/>
            <person name="Deik A."/>
            <person name="Scott J."/>
            <person name="Pierce K.A."/>
            <person name="Xavier R.J."/>
            <person name="Alm E.J."/>
        </authorList>
    </citation>
    <scope>NUCLEOTIDE SEQUENCE [LARGE SCALE GENOMIC DNA]</scope>
    <source>
        <strain evidence="10 22">BIOML-A16</strain>
        <strain evidence="9 25">BIOML-A62</strain>
        <strain evidence="11 23">BIOML-A7</strain>
        <strain evidence="8 24">BIOML-A73</strain>
        <strain evidence="7 21">BIOML-A74</strain>
    </source>
</reference>
<reference evidence="12" key="5">
    <citation type="submission" date="2023-08" db="EMBL/GenBank/DDBJ databases">
        <title>Mucin Metabolism Genes Underlie the Key Renovations of Bacteroides xylanisolvens Genomes in Captive Great Apes.</title>
        <authorList>
            <person name="Nishida A.H."/>
        </authorList>
    </citation>
    <scope>NUCLEOTIDE SEQUENCE</scope>
    <source>
        <strain evidence="12">P13.H9</strain>
    </source>
</reference>
<evidence type="ECO:0000256" key="4">
    <source>
        <dbReference type="ARBA" id="ARBA00023163"/>
    </source>
</evidence>
<dbReference type="PANTHER" id="PTHR43133">
    <property type="entry name" value="RNA POLYMERASE ECF-TYPE SIGMA FACTO"/>
    <property type="match status" value="1"/>
</dbReference>
<dbReference type="EMBL" id="QRNE01000007">
    <property type="protein sequence ID" value="RHK29315.1"/>
    <property type="molecule type" value="Genomic_DNA"/>
</dbReference>
<dbReference type="SUPFAM" id="SSF88659">
    <property type="entry name" value="Sigma3 and sigma4 domains of RNA polymerase sigma factors"/>
    <property type="match status" value="1"/>
</dbReference>
<evidence type="ECO:0000313" key="11">
    <source>
        <dbReference type="EMBL" id="KAB6423008.1"/>
    </source>
</evidence>
<dbReference type="EMBL" id="NFLW01000007">
    <property type="protein sequence ID" value="OUQ72176.1"/>
    <property type="molecule type" value="Genomic_DNA"/>
</dbReference>
<dbReference type="EMBL" id="QSQU01000006">
    <property type="protein sequence ID" value="RGK65697.1"/>
    <property type="molecule type" value="Genomic_DNA"/>
</dbReference>
<dbReference type="AlphaFoldDB" id="A0A174IMZ2"/>
<dbReference type="GO" id="GO:0003677">
    <property type="term" value="F:DNA binding"/>
    <property type="evidence" value="ECO:0007669"/>
    <property type="project" value="InterPro"/>
</dbReference>
<reference evidence="18 19" key="3">
    <citation type="submission" date="2018-08" db="EMBL/GenBank/DDBJ databases">
        <title>A genome reference for cultivated species of the human gut microbiota.</title>
        <authorList>
            <person name="Zou Y."/>
            <person name="Xue W."/>
            <person name="Luo G."/>
        </authorList>
    </citation>
    <scope>NUCLEOTIDE SEQUENCE [LARGE SCALE GENOMIC DNA]</scope>
    <source>
        <strain evidence="16 19">AF39-6AC</strain>
        <strain evidence="15 20">AF46-11NS</strain>
        <strain evidence="14 18">TF10-34</strain>
    </source>
</reference>
<evidence type="ECO:0000313" key="13">
    <source>
        <dbReference type="EMBL" id="OUQ72176.1"/>
    </source>
</evidence>
<dbReference type="InterPro" id="IPR013249">
    <property type="entry name" value="RNA_pol_sigma70_r4_t2"/>
</dbReference>
<comment type="caution">
    <text evidence="15">The sequence shown here is derived from an EMBL/GenBank/DDBJ whole genome shotgun (WGS) entry which is preliminary data.</text>
</comment>
<evidence type="ECO:0000313" key="10">
    <source>
        <dbReference type="EMBL" id="KAB6335434.1"/>
    </source>
</evidence>
<evidence type="ECO:0000313" key="16">
    <source>
        <dbReference type="EMBL" id="RHL01081.1"/>
    </source>
</evidence>
<feature type="domain" description="RNA polymerase sigma factor 70 region 4 type 2" evidence="6">
    <location>
        <begin position="108"/>
        <end position="158"/>
    </location>
</feature>
<dbReference type="GeneID" id="82187904"/>
<dbReference type="NCBIfam" id="TIGR02937">
    <property type="entry name" value="sigma70-ECF"/>
    <property type="match status" value="1"/>
</dbReference>
<evidence type="ECO:0000313" key="8">
    <source>
        <dbReference type="EMBL" id="KAB6086196.1"/>
    </source>
</evidence>
<evidence type="ECO:0000313" key="20">
    <source>
        <dbReference type="Proteomes" id="UP000285503"/>
    </source>
</evidence>
<protein>
    <submittedName>
        <fullName evidence="13">RNA polymerase subunit sigma-70</fullName>
    </submittedName>
    <submittedName>
        <fullName evidence="15">Sigma-70 family RNA polymerase sigma factor</fullName>
    </submittedName>
</protein>
<reference evidence="17" key="1">
    <citation type="submission" date="2017-04" db="EMBL/GenBank/DDBJ databases">
        <title>Function of individual gut microbiota members based on whole genome sequencing of pure cultures obtained from chicken caecum.</title>
        <authorList>
            <person name="Medvecky M."/>
            <person name="Cejkova D."/>
            <person name="Polansky O."/>
            <person name="Karasova D."/>
            <person name="Kubasova T."/>
            <person name="Cizek A."/>
            <person name="Rychlik I."/>
        </authorList>
    </citation>
    <scope>NUCLEOTIDE SEQUENCE [LARGE SCALE GENOMIC DNA]</scope>
    <source>
        <strain evidence="17">An109</strain>
    </source>
</reference>
<sequence>MNSSQNAIAVLYRKYWQKLYIHAYNLLNDGESAKDVLSDVFCSVLENSEQFEGKTDLLPLFYVMVKNRCIDHIRHQNVVNRNAERYLEELYSGWTAKEYRDYEDKIDRMQESIRQMAPQMRIVVEEFFLNEKKCAEISEILNISDNTVRTHIARALKILRKRLSVFLLITV</sequence>
<evidence type="ECO:0000313" key="24">
    <source>
        <dbReference type="Proteomes" id="UP000474077"/>
    </source>
</evidence>
<dbReference type="EMBL" id="WDES01000031">
    <property type="protein sequence ID" value="KAB6085109.1"/>
    <property type="molecule type" value="Genomic_DNA"/>
</dbReference>
<dbReference type="Proteomes" id="UP000438288">
    <property type="component" value="Unassembled WGS sequence"/>
</dbReference>
<gene>
    <name evidence="13" type="ORF">B5E52_05660</name>
    <name evidence="16" type="ORF">DW042_03175</name>
    <name evidence="15" type="ORF">DW075_02825</name>
    <name evidence="14" type="ORF">DXD03_06305</name>
    <name evidence="9" type="ORF">GA424_26945</name>
    <name evidence="8" type="ORF">GA560_03420</name>
    <name evidence="7" type="ORF">GA574_16870</name>
    <name evidence="11" type="ORF">GAZ26_13265</name>
    <name evidence="10" type="ORF">GAZ43_26290</name>
    <name evidence="12" type="ORF">LD004_24615</name>
</gene>
<keyword evidence="2" id="KW-0805">Transcription regulation</keyword>
<dbReference type="EMBL" id="JAIWYE010000042">
    <property type="protein sequence ID" value="MCA4706788.1"/>
    <property type="molecule type" value="Genomic_DNA"/>
</dbReference>
<dbReference type="GO" id="GO:0006352">
    <property type="term" value="P:DNA-templated transcription initiation"/>
    <property type="evidence" value="ECO:0007669"/>
    <property type="project" value="InterPro"/>
</dbReference>
<evidence type="ECO:0000313" key="21">
    <source>
        <dbReference type="Proteomes" id="UP000435059"/>
    </source>
</evidence>
<evidence type="ECO:0000259" key="6">
    <source>
        <dbReference type="Pfam" id="PF08281"/>
    </source>
</evidence>
<dbReference type="Pfam" id="PF08281">
    <property type="entry name" value="Sigma70_r4_2"/>
    <property type="match status" value="1"/>
</dbReference>
<name>A0A174IMZ2_9BACE</name>
<evidence type="ECO:0000313" key="22">
    <source>
        <dbReference type="Proteomes" id="UP000438288"/>
    </source>
</evidence>
<dbReference type="Proteomes" id="UP000196036">
    <property type="component" value="Unassembled WGS sequence"/>
</dbReference>
<evidence type="ECO:0000313" key="25">
    <source>
        <dbReference type="Proteomes" id="UP000487596"/>
    </source>
</evidence>
<dbReference type="InterPro" id="IPR007627">
    <property type="entry name" value="RNA_pol_sigma70_r2"/>
</dbReference>
<evidence type="ECO:0000313" key="9">
    <source>
        <dbReference type="EMBL" id="KAB6128020.1"/>
    </source>
</evidence>
<evidence type="ECO:0000256" key="1">
    <source>
        <dbReference type="ARBA" id="ARBA00010641"/>
    </source>
</evidence>
<dbReference type="Proteomes" id="UP000474077">
    <property type="component" value="Unassembled WGS sequence"/>
</dbReference>
<evidence type="ECO:0000313" key="12">
    <source>
        <dbReference type="EMBL" id="MCA4706788.1"/>
    </source>
</evidence>
<dbReference type="Proteomes" id="UP000285503">
    <property type="component" value="Unassembled WGS sequence"/>
</dbReference>
<evidence type="ECO:0000256" key="2">
    <source>
        <dbReference type="ARBA" id="ARBA00023015"/>
    </source>
</evidence>
<keyword evidence="21" id="KW-1185">Reference proteome</keyword>
<evidence type="ECO:0000313" key="18">
    <source>
        <dbReference type="Proteomes" id="UP000261210"/>
    </source>
</evidence>
<evidence type="ECO:0000313" key="7">
    <source>
        <dbReference type="EMBL" id="KAB6085109.1"/>
    </source>
</evidence>
<dbReference type="EMBL" id="WDER01000005">
    <property type="protein sequence ID" value="KAB6086196.1"/>
    <property type="molecule type" value="Genomic_DNA"/>
</dbReference>
<evidence type="ECO:0000313" key="19">
    <source>
        <dbReference type="Proteomes" id="UP000284417"/>
    </source>
</evidence>
<dbReference type="EMBL" id="WDEH01000108">
    <property type="protein sequence ID" value="KAB6128020.1"/>
    <property type="molecule type" value="Genomic_DNA"/>
</dbReference>
<dbReference type="Proteomes" id="UP000284417">
    <property type="component" value="Unassembled WGS sequence"/>
</dbReference>
<dbReference type="EMBL" id="QROC01000003">
    <property type="protein sequence ID" value="RHL01081.1"/>
    <property type="molecule type" value="Genomic_DNA"/>
</dbReference>
<dbReference type="Proteomes" id="UP000261210">
    <property type="component" value="Unassembled WGS sequence"/>
</dbReference>
<dbReference type="Gene3D" id="1.10.1740.10">
    <property type="match status" value="1"/>
</dbReference>
<dbReference type="InterPro" id="IPR036388">
    <property type="entry name" value="WH-like_DNA-bd_sf"/>
</dbReference>
<feature type="domain" description="RNA polymerase sigma-70 region 2" evidence="5">
    <location>
        <begin position="11"/>
        <end position="77"/>
    </location>
</feature>
<evidence type="ECO:0000313" key="23">
    <source>
        <dbReference type="Proteomes" id="UP000471447"/>
    </source>
</evidence>
<comment type="similarity">
    <text evidence="1">Belongs to the sigma-70 factor family. ECF subfamily.</text>
</comment>
<dbReference type="InterPro" id="IPR014284">
    <property type="entry name" value="RNA_pol_sigma-70_dom"/>
</dbReference>
<accession>A0A174IMZ2</accession>
<dbReference type="Proteomes" id="UP001198461">
    <property type="component" value="Unassembled WGS sequence"/>
</dbReference>
<dbReference type="GO" id="GO:0016987">
    <property type="term" value="F:sigma factor activity"/>
    <property type="evidence" value="ECO:0007669"/>
    <property type="project" value="UniProtKB-KW"/>
</dbReference>
<dbReference type="Proteomes" id="UP000487596">
    <property type="component" value="Unassembled WGS sequence"/>
</dbReference>
<dbReference type="InterPro" id="IPR039425">
    <property type="entry name" value="RNA_pol_sigma-70-like"/>
</dbReference>
<keyword evidence="4" id="KW-0804">Transcription</keyword>
<evidence type="ECO:0000313" key="15">
    <source>
        <dbReference type="EMBL" id="RHK29315.1"/>
    </source>
</evidence>
<dbReference type="EMBL" id="WDCG01000012">
    <property type="protein sequence ID" value="KAB6423008.1"/>
    <property type="molecule type" value="Genomic_DNA"/>
</dbReference>
<evidence type="ECO:0000313" key="14">
    <source>
        <dbReference type="EMBL" id="RGK65697.1"/>
    </source>
</evidence>
<reference evidence="13" key="2">
    <citation type="journal article" date="2018" name="BMC Genomics">
        <title>Whole genome sequencing and function prediction of 133 gut anaerobes isolated from chicken caecum in pure cultures.</title>
        <authorList>
            <person name="Medvecky M."/>
            <person name="Cejkova D."/>
            <person name="Polansky O."/>
            <person name="Karasova D."/>
            <person name="Kubasova T."/>
            <person name="Cizek A."/>
            <person name="Rychlik I."/>
        </authorList>
    </citation>
    <scope>NUCLEOTIDE SEQUENCE</scope>
    <source>
        <strain evidence="13">An109</strain>
    </source>
</reference>
<organism evidence="15 20">
    <name type="scientific">Bacteroides xylanisolvens</name>
    <dbReference type="NCBI Taxonomy" id="371601"/>
    <lineage>
        <taxon>Bacteria</taxon>
        <taxon>Pseudomonadati</taxon>
        <taxon>Bacteroidota</taxon>
        <taxon>Bacteroidia</taxon>
        <taxon>Bacteroidales</taxon>
        <taxon>Bacteroidaceae</taxon>
        <taxon>Bacteroides</taxon>
    </lineage>
</organism>
<dbReference type="InterPro" id="IPR013324">
    <property type="entry name" value="RNA_pol_sigma_r3/r4-like"/>
</dbReference>
<evidence type="ECO:0000313" key="17">
    <source>
        <dbReference type="Proteomes" id="UP000196036"/>
    </source>
</evidence>
<dbReference type="Gene3D" id="1.10.10.10">
    <property type="entry name" value="Winged helix-like DNA-binding domain superfamily/Winged helix DNA-binding domain"/>
    <property type="match status" value="1"/>
</dbReference>
<dbReference type="EMBL" id="WDCP01000142">
    <property type="protein sequence ID" value="KAB6335434.1"/>
    <property type="molecule type" value="Genomic_DNA"/>
</dbReference>
<dbReference type="Pfam" id="PF04542">
    <property type="entry name" value="Sigma70_r2"/>
    <property type="match status" value="1"/>
</dbReference>
<dbReference type="PANTHER" id="PTHR43133:SF46">
    <property type="entry name" value="RNA POLYMERASE SIGMA-70 FACTOR ECF SUBFAMILY"/>
    <property type="match status" value="1"/>
</dbReference>
<dbReference type="SUPFAM" id="SSF88946">
    <property type="entry name" value="Sigma2 domain of RNA polymerase sigma factors"/>
    <property type="match status" value="1"/>
</dbReference>
<dbReference type="Proteomes" id="UP000435059">
    <property type="component" value="Unassembled WGS sequence"/>
</dbReference>
<evidence type="ECO:0000256" key="3">
    <source>
        <dbReference type="ARBA" id="ARBA00023082"/>
    </source>
</evidence>
<dbReference type="RefSeq" id="WP_008026044.1">
    <property type="nucleotide sequence ID" value="NZ_AP031409.1"/>
</dbReference>
<dbReference type="Proteomes" id="UP000471447">
    <property type="component" value="Unassembled WGS sequence"/>
</dbReference>
<keyword evidence="3" id="KW-0731">Sigma factor</keyword>
<dbReference type="InterPro" id="IPR013325">
    <property type="entry name" value="RNA_pol_sigma_r2"/>
</dbReference>
<proteinExistence type="inferred from homology"/>